<dbReference type="Proteomes" id="UP000001431">
    <property type="component" value="Chromosome"/>
</dbReference>
<dbReference type="InterPro" id="IPR036188">
    <property type="entry name" value="FAD/NAD-bd_sf"/>
</dbReference>
<dbReference type="HOGENOM" id="CLU_753592_0_0_2"/>
<dbReference type="InterPro" id="IPR053679">
    <property type="entry name" value="DadA_oxidoreductase"/>
</dbReference>
<gene>
    <name evidence="6" type="ordered locus">Pcal_1701</name>
</gene>
<dbReference type="InterPro" id="IPR006076">
    <property type="entry name" value="FAD-dep_OxRdtase"/>
</dbReference>
<dbReference type="GO" id="GO:0005737">
    <property type="term" value="C:cytoplasm"/>
    <property type="evidence" value="ECO:0007669"/>
    <property type="project" value="TreeGrafter"/>
</dbReference>
<feature type="domain" description="FAD dependent oxidoreductase" evidence="5">
    <location>
        <begin position="2"/>
        <end position="347"/>
    </location>
</feature>
<comment type="cofactor">
    <cofactor evidence="1">
        <name>FAD</name>
        <dbReference type="ChEBI" id="CHEBI:57692"/>
    </cofactor>
</comment>
<dbReference type="eggNOG" id="arCOG00758">
    <property type="taxonomic scope" value="Archaea"/>
</dbReference>
<proteinExistence type="inferred from homology"/>
<dbReference type="AlphaFoldDB" id="A3MWV1"/>
<reference evidence="6" key="1">
    <citation type="submission" date="2007-02" db="EMBL/GenBank/DDBJ databases">
        <title>Complete sequence of Pyrobaculum calidifontis JCM 11548.</title>
        <authorList>
            <consortium name="US DOE Joint Genome Institute"/>
            <person name="Copeland A."/>
            <person name="Lucas S."/>
            <person name="Lapidus A."/>
            <person name="Barry K."/>
            <person name="Glavina del Rio T."/>
            <person name="Dalin E."/>
            <person name="Tice H."/>
            <person name="Pitluck S."/>
            <person name="Chain P."/>
            <person name="Malfatti S."/>
            <person name="Shin M."/>
            <person name="Vergez L."/>
            <person name="Schmutz J."/>
            <person name="Larimer F."/>
            <person name="Land M."/>
            <person name="Hauser L."/>
            <person name="Kyrpides N."/>
            <person name="Mikhailova N."/>
            <person name="Cozen A.E."/>
            <person name="Fitz-Gibbon S.T."/>
            <person name="House C.H."/>
            <person name="Saltikov C."/>
            <person name="Lowe T.M."/>
            <person name="Richardson P."/>
        </authorList>
    </citation>
    <scope>NUCLEOTIDE SEQUENCE [LARGE SCALE GENOMIC DNA]</scope>
    <source>
        <strain evidence="6">JCM 11548</strain>
    </source>
</reference>
<dbReference type="PANTHER" id="PTHR13847:SF286">
    <property type="entry name" value="D-AMINO ACID DEHYDROGENASE"/>
    <property type="match status" value="1"/>
</dbReference>
<protein>
    <submittedName>
        <fullName evidence="6">FAD dependent oxidoreductase</fullName>
    </submittedName>
</protein>
<dbReference type="GO" id="GO:0016491">
    <property type="term" value="F:oxidoreductase activity"/>
    <property type="evidence" value="ECO:0007669"/>
    <property type="project" value="UniProtKB-KW"/>
</dbReference>
<keyword evidence="7" id="KW-1185">Reference proteome</keyword>
<evidence type="ECO:0000256" key="1">
    <source>
        <dbReference type="ARBA" id="ARBA00001974"/>
    </source>
</evidence>
<name>A3MWV1_PYRCJ</name>
<evidence type="ECO:0000256" key="4">
    <source>
        <dbReference type="ARBA" id="ARBA00023002"/>
    </source>
</evidence>
<dbReference type="Gene3D" id="3.30.9.10">
    <property type="entry name" value="D-Amino Acid Oxidase, subunit A, domain 2"/>
    <property type="match status" value="1"/>
</dbReference>
<evidence type="ECO:0000313" key="6">
    <source>
        <dbReference type="EMBL" id="ABO09118.1"/>
    </source>
</evidence>
<keyword evidence="3" id="KW-0285">Flavoprotein</keyword>
<dbReference type="STRING" id="410359.Pcal_1701"/>
<dbReference type="PANTHER" id="PTHR13847">
    <property type="entry name" value="SARCOSINE DEHYDROGENASE-RELATED"/>
    <property type="match status" value="1"/>
</dbReference>
<comment type="similarity">
    <text evidence="2">Belongs to the DadA oxidoreductase family.</text>
</comment>
<evidence type="ECO:0000313" key="7">
    <source>
        <dbReference type="Proteomes" id="UP000001431"/>
    </source>
</evidence>
<sequence length="373" mass="41155">MYIVVGGGVVGLFSAVYLAREGADVVLVDSAPGGWSKAAAGVLEPTKFEINRINVRGYPVRYIKMWLKGKARIARLDWRWILTYIKVYGREYPEEIWNQVKELARFSISEYRRLAEEKNDFEFREEPLYEVVEDIEAEVAALKQDPLKPRFDVGEVKGRRAIVYLDSVVISTDLAVERLYREVASRGVRIVNKKASRVEEGRVVLEDGEILKGDGVIVAAGWWARRLGVPVAPLKGYGFRLVARWSGPTVADFIGGVFLVPFKGWIKATGRFDLDASPDHSPSRKVLAAAKTWLGDFEVMDMAVGYRPCAPDGLPVIERRGGVVVATGGCRLGWTLGPGIAHAAVQLLLGRSATALTTARFSAGKRLAAALKH</sequence>
<organism evidence="6 7">
    <name type="scientific">Pyrobaculum calidifontis (strain DSM 21063 / JCM 11548 / VA1)</name>
    <dbReference type="NCBI Taxonomy" id="410359"/>
    <lineage>
        <taxon>Archaea</taxon>
        <taxon>Thermoproteota</taxon>
        <taxon>Thermoprotei</taxon>
        <taxon>Thermoproteales</taxon>
        <taxon>Thermoproteaceae</taxon>
        <taxon>Pyrobaculum</taxon>
    </lineage>
</organism>
<evidence type="ECO:0000256" key="3">
    <source>
        <dbReference type="ARBA" id="ARBA00022630"/>
    </source>
</evidence>
<dbReference type="Gene3D" id="3.50.50.60">
    <property type="entry name" value="FAD/NAD(P)-binding domain"/>
    <property type="match status" value="1"/>
</dbReference>
<dbReference type="KEGG" id="pcl:Pcal_1701"/>
<dbReference type="SUPFAM" id="SSF51971">
    <property type="entry name" value="Nucleotide-binding domain"/>
    <property type="match status" value="1"/>
</dbReference>
<dbReference type="EMBL" id="CP000561">
    <property type="protein sequence ID" value="ABO09118.1"/>
    <property type="molecule type" value="Genomic_DNA"/>
</dbReference>
<accession>A3MWV1</accession>
<dbReference type="RefSeq" id="WP_011850377.1">
    <property type="nucleotide sequence ID" value="NC_009073.1"/>
</dbReference>
<dbReference type="Pfam" id="PF01266">
    <property type="entry name" value="DAO"/>
    <property type="match status" value="1"/>
</dbReference>
<evidence type="ECO:0000259" key="5">
    <source>
        <dbReference type="Pfam" id="PF01266"/>
    </source>
</evidence>
<keyword evidence="4" id="KW-0560">Oxidoreductase</keyword>
<dbReference type="GeneID" id="4908126"/>
<dbReference type="OrthoDB" id="168391at2157"/>
<dbReference type="NCBIfam" id="NF040813">
    <property type="entry name" value="pro_dh_Thprot"/>
    <property type="match status" value="1"/>
</dbReference>
<evidence type="ECO:0000256" key="2">
    <source>
        <dbReference type="ARBA" id="ARBA00009410"/>
    </source>
</evidence>